<dbReference type="NCBIfam" id="NF006606">
    <property type="entry name" value="PRK09165.1"/>
    <property type="match status" value="1"/>
</dbReference>
<evidence type="ECO:0000313" key="18">
    <source>
        <dbReference type="Proteomes" id="UP001271769"/>
    </source>
</evidence>
<dbReference type="PROSITE" id="PS51199">
    <property type="entry name" value="SF4_HELICASE"/>
    <property type="match status" value="1"/>
</dbReference>
<comment type="similarity">
    <text evidence="1 14">Belongs to the helicase family. DnaB subfamily.</text>
</comment>
<dbReference type="CDD" id="cd00984">
    <property type="entry name" value="DnaB_C"/>
    <property type="match status" value="1"/>
</dbReference>
<keyword evidence="5 14" id="KW-0547">Nucleotide-binding</keyword>
<reference evidence="17 18" key="1">
    <citation type="journal article" date="2013" name="Antonie Van Leeuwenhoek">
        <title>Dongia rigui sp. nov., isolated from freshwater of a large wetland in Korea.</title>
        <authorList>
            <person name="Baik K.S."/>
            <person name="Hwang Y.M."/>
            <person name="Choi J.S."/>
            <person name="Kwon J."/>
            <person name="Seong C.N."/>
        </authorList>
    </citation>
    <scope>NUCLEOTIDE SEQUENCE [LARGE SCALE GENOMIC DNA]</scope>
    <source>
        <strain evidence="17 18">04SU4-P</strain>
    </source>
</reference>
<dbReference type="EC" id="5.6.2.3" evidence="13 14"/>
<evidence type="ECO:0000256" key="7">
    <source>
        <dbReference type="ARBA" id="ARBA00022806"/>
    </source>
</evidence>
<dbReference type="InterPro" id="IPR003593">
    <property type="entry name" value="AAA+_ATPase"/>
</dbReference>
<keyword evidence="10" id="KW-0413">Isomerase</keyword>
<keyword evidence="9 14" id="KW-0238">DNA-binding</keyword>
<comment type="catalytic activity">
    <reaction evidence="12 14">
        <text>ATP + H2O = ADP + phosphate + H(+)</text>
        <dbReference type="Rhea" id="RHEA:13065"/>
        <dbReference type="ChEBI" id="CHEBI:15377"/>
        <dbReference type="ChEBI" id="CHEBI:15378"/>
        <dbReference type="ChEBI" id="CHEBI:30616"/>
        <dbReference type="ChEBI" id="CHEBI:43474"/>
        <dbReference type="ChEBI" id="CHEBI:456216"/>
        <dbReference type="EC" id="5.6.2.3"/>
    </reaction>
</comment>
<evidence type="ECO:0000256" key="10">
    <source>
        <dbReference type="ARBA" id="ARBA00023235"/>
    </source>
</evidence>
<keyword evidence="3 14" id="KW-0639">Primosome</keyword>
<evidence type="ECO:0000256" key="4">
    <source>
        <dbReference type="ARBA" id="ARBA00022705"/>
    </source>
</evidence>
<proteinExistence type="inferred from homology"/>
<dbReference type="InterPro" id="IPR027417">
    <property type="entry name" value="P-loop_NTPase"/>
</dbReference>
<dbReference type="EMBL" id="JAXCLX010000001">
    <property type="protein sequence ID" value="MDY0871720.1"/>
    <property type="molecule type" value="Genomic_DNA"/>
</dbReference>
<evidence type="ECO:0000259" key="16">
    <source>
        <dbReference type="PROSITE" id="PS51199"/>
    </source>
</evidence>
<dbReference type="SMART" id="SM00382">
    <property type="entry name" value="AAA"/>
    <property type="match status" value="1"/>
</dbReference>
<dbReference type="GO" id="GO:0016787">
    <property type="term" value="F:hydrolase activity"/>
    <property type="evidence" value="ECO:0007669"/>
    <property type="project" value="UniProtKB-KW"/>
</dbReference>
<keyword evidence="8 14" id="KW-0067">ATP-binding</keyword>
<comment type="caution">
    <text evidence="17">The sequence shown here is derived from an EMBL/GenBank/DDBJ whole genome shotgun (WGS) entry which is preliminary data.</text>
</comment>
<evidence type="ECO:0000256" key="12">
    <source>
        <dbReference type="ARBA" id="ARBA00048954"/>
    </source>
</evidence>
<dbReference type="InterPro" id="IPR007694">
    <property type="entry name" value="DNA_helicase_DnaB-like_C"/>
</dbReference>
<dbReference type="RefSeq" id="WP_320500147.1">
    <property type="nucleotide sequence ID" value="NZ_JAXCLX010000001.1"/>
</dbReference>
<dbReference type="InterPro" id="IPR036185">
    <property type="entry name" value="DNA_heli_DnaB-like_N_sf"/>
</dbReference>
<comment type="subunit">
    <text evidence="2">Homohexamer.</text>
</comment>
<sequence>MEATNTNNVTRLPGSGNAPTRTPPVNFEAEQALLGAVLANNLVYDRVNEFLRPEHFADPLHGRIYAAIGKLVERGQIANPVTLKNLFDQDGALSEIGGATYLVQLAQSVVTVINAEDYGRTIHDLYLRRQLIDLGEITVNEAYIHDTDVSAVQQIEAAEGKLFALAETGQTEGGPKDFKTIVVSALQMAEAAFKRDSHLTGVTTGLTDIDRKLGGLQPSDLIILAGRPSMGKTALATNMGFNAASAFKEENTGTRYKVAFFSMEMSSEQLALRIMAEKSGVASDRIRRGDIKGDEEFIRVVEAANEMSSAGFFIDDTPALSIPALRTRARRLKRQHGLDLIIIDYLQLMRSANARSENRVQEISEITRGLKAIAKELNVPVIALSQLSRAVEQRDDKRPQLADLRESGSIEQDADVVMFVYREEYYHERKKPGDHETDKMMEWQREMERVHNVAEVIIAKQRHGPIGTVPLQFEGMLTKFSDLLRSDYVPAQSE</sequence>
<evidence type="ECO:0000256" key="5">
    <source>
        <dbReference type="ARBA" id="ARBA00022741"/>
    </source>
</evidence>
<dbReference type="GO" id="GO:0003678">
    <property type="term" value="F:DNA helicase activity"/>
    <property type="evidence" value="ECO:0007669"/>
    <property type="project" value="UniProtKB-EC"/>
</dbReference>
<evidence type="ECO:0000256" key="8">
    <source>
        <dbReference type="ARBA" id="ARBA00022840"/>
    </source>
</evidence>
<keyword evidence="18" id="KW-1185">Reference proteome</keyword>
<dbReference type="SUPFAM" id="SSF48024">
    <property type="entry name" value="N-terminal domain of DnaB helicase"/>
    <property type="match status" value="1"/>
</dbReference>
<evidence type="ECO:0000256" key="11">
    <source>
        <dbReference type="ARBA" id="ARBA00044932"/>
    </source>
</evidence>
<keyword evidence="4 14" id="KW-0235">DNA replication</keyword>
<comment type="function">
    <text evidence="11 14">The main replicative DNA helicase, it participates in initiation and elongation during chromosome replication. Travels ahead of the DNA replisome, separating dsDNA into templates for DNA synthesis. A processive ATP-dependent 5'-3' DNA helicase it has DNA-dependent ATPase activity.</text>
</comment>
<name>A0ABU5DWP2_9PROT</name>
<keyword evidence="6 14" id="KW-0378">Hydrolase</keyword>
<evidence type="ECO:0000256" key="1">
    <source>
        <dbReference type="ARBA" id="ARBA00008428"/>
    </source>
</evidence>
<evidence type="ECO:0000256" key="9">
    <source>
        <dbReference type="ARBA" id="ARBA00023125"/>
    </source>
</evidence>
<dbReference type="InterPro" id="IPR007693">
    <property type="entry name" value="DNA_helicase_DnaB-like_N"/>
</dbReference>
<dbReference type="PANTHER" id="PTHR30153:SF2">
    <property type="entry name" value="REPLICATIVE DNA HELICASE"/>
    <property type="match status" value="1"/>
</dbReference>
<keyword evidence="7 14" id="KW-0347">Helicase</keyword>
<feature type="domain" description="SF4 helicase" evidence="16">
    <location>
        <begin position="195"/>
        <end position="487"/>
    </location>
</feature>
<dbReference type="Gene3D" id="1.10.860.10">
    <property type="entry name" value="DNAb Helicase, Chain A"/>
    <property type="match status" value="1"/>
</dbReference>
<gene>
    <name evidence="17" type="ORF">SMD31_07290</name>
</gene>
<dbReference type="Gene3D" id="3.40.50.300">
    <property type="entry name" value="P-loop containing nucleotide triphosphate hydrolases"/>
    <property type="match status" value="1"/>
</dbReference>
<organism evidence="17 18">
    <name type="scientific">Dongia rigui</name>
    <dbReference type="NCBI Taxonomy" id="940149"/>
    <lineage>
        <taxon>Bacteria</taxon>
        <taxon>Pseudomonadati</taxon>
        <taxon>Pseudomonadota</taxon>
        <taxon>Alphaproteobacteria</taxon>
        <taxon>Rhodospirillales</taxon>
        <taxon>Dongiaceae</taxon>
        <taxon>Dongia</taxon>
    </lineage>
</organism>
<dbReference type="Proteomes" id="UP001271769">
    <property type="component" value="Unassembled WGS sequence"/>
</dbReference>
<dbReference type="InterPro" id="IPR007692">
    <property type="entry name" value="DNA_helicase_DnaB"/>
</dbReference>
<feature type="compositionally biased region" description="Polar residues" evidence="15">
    <location>
        <begin position="1"/>
        <end position="10"/>
    </location>
</feature>
<dbReference type="NCBIfam" id="TIGR00665">
    <property type="entry name" value="DnaB"/>
    <property type="match status" value="1"/>
</dbReference>
<evidence type="ECO:0000256" key="2">
    <source>
        <dbReference type="ARBA" id="ARBA00011643"/>
    </source>
</evidence>
<evidence type="ECO:0000256" key="15">
    <source>
        <dbReference type="SAM" id="MobiDB-lite"/>
    </source>
</evidence>
<dbReference type="Pfam" id="PF03796">
    <property type="entry name" value="DnaB_C"/>
    <property type="match status" value="1"/>
</dbReference>
<accession>A0ABU5DWP2</accession>
<dbReference type="InterPro" id="IPR016136">
    <property type="entry name" value="DNA_helicase_N/primase_C"/>
</dbReference>
<dbReference type="PANTHER" id="PTHR30153">
    <property type="entry name" value="REPLICATIVE DNA HELICASE DNAB"/>
    <property type="match status" value="1"/>
</dbReference>
<evidence type="ECO:0000256" key="13">
    <source>
        <dbReference type="NCBIfam" id="TIGR00665"/>
    </source>
</evidence>
<evidence type="ECO:0000256" key="14">
    <source>
        <dbReference type="RuleBase" id="RU362085"/>
    </source>
</evidence>
<feature type="region of interest" description="Disordered" evidence="15">
    <location>
        <begin position="1"/>
        <end position="24"/>
    </location>
</feature>
<evidence type="ECO:0000313" key="17">
    <source>
        <dbReference type="EMBL" id="MDY0871720.1"/>
    </source>
</evidence>
<protein>
    <recommendedName>
        <fullName evidence="13 14">Replicative DNA helicase</fullName>
        <ecNumber evidence="13 14">5.6.2.3</ecNumber>
    </recommendedName>
</protein>
<dbReference type="Pfam" id="PF00772">
    <property type="entry name" value="DnaB"/>
    <property type="match status" value="1"/>
</dbReference>
<evidence type="ECO:0000256" key="6">
    <source>
        <dbReference type="ARBA" id="ARBA00022801"/>
    </source>
</evidence>
<dbReference type="SUPFAM" id="SSF52540">
    <property type="entry name" value="P-loop containing nucleoside triphosphate hydrolases"/>
    <property type="match status" value="1"/>
</dbReference>
<evidence type="ECO:0000256" key="3">
    <source>
        <dbReference type="ARBA" id="ARBA00022515"/>
    </source>
</evidence>